<accession>G7JS91</accession>
<dbReference type="Pfam" id="PF25430">
    <property type="entry name" value="DDX23"/>
    <property type="match status" value="1"/>
</dbReference>
<dbReference type="GO" id="GO:0003724">
    <property type="term" value="F:RNA helicase activity"/>
    <property type="evidence" value="ECO:0007669"/>
    <property type="project" value="UniProtKB-EC"/>
</dbReference>
<reference evidence="5" key="3">
    <citation type="submission" date="2015-04" db="UniProtKB">
        <authorList>
            <consortium name="EnsemblPlants"/>
        </authorList>
    </citation>
    <scope>IDENTIFICATION</scope>
    <source>
        <strain evidence="5">cv. Jemalong A17</strain>
    </source>
</reference>
<evidence type="ECO:0000313" key="4">
    <source>
        <dbReference type="EMBL" id="AES87030.1"/>
    </source>
</evidence>
<comment type="catalytic activity">
    <reaction evidence="1">
        <text>ATP + H2O = ADP + phosphate + H(+)</text>
        <dbReference type="Rhea" id="RHEA:13065"/>
        <dbReference type="ChEBI" id="CHEBI:15377"/>
        <dbReference type="ChEBI" id="CHEBI:15378"/>
        <dbReference type="ChEBI" id="CHEBI:30616"/>
        <dbReference type="ChEBI" id="CHEBI:43474"/>
        <dbReference type="ChEBI" id="CHEBI:456216"/>
        <dbReference type="EC" id="3.6.4.13"/>
    </reaction>
</comment>
<dbReference type="EnsemblPlants" id="AES87030">
    <property type="protein sequence ID" value="AES87030"/>
    <property type="gene ID" value="MTR_4g019280"/>
</dbReference>
<feature type="region of interest" description="Disordered" evidence="2">
    <location>
        <begin position="1"/>
        <end position="52"/>
    </location>
</feature>
<evidence type="ECO:0000313" key="6">
    <source>
        <dbReference type="Proteomes" id="UP000002051"/>
    </source>
</evidence>
<dbReference type="AlphaFoldDB" id="G7JS91"/>
<proteinExistence type="predicted"/>
<protein>
    <recommendedName>
        <fullName evidence="3">PRP28/DDX23-like helical domain-containing protein</fullName>
    </recommendedName>
</protein>
<dbReference type="InterPro" id="IPR057479">
    <property type="entry name" value="PRP28/DDX23-like_helical"/>
</dbReference>
<dbReference type="Proteomes" id="UP000002051">
    <property type="component" value="Chromosome 4"/>
</dbReference>
<organism evidence="4 6">
    <name type="scientific">Medicago truncatula</name>
    <name type="common">Barrel medic</name>
    <name type="synonym">Medicago tribuloides</name>
    <dbReference type="NCBI Taxonomy" id="3880"/>
    <lineage>
        <taxon>Eukaryota</taxon>
        <taxon>Viridiplantae</taxon>
        <taxon>Streptophyta</taxon>
        <taxon>Embryophyta</taxon>
        <taxon>Tracheophyta</taxon>
        <taxon>Spermatophyta</taxon>
        <taxon>Magnoliopsida</taxon>
        <taxon>eudicotyledons</taxon>
        <taxon>Gunneridae</taxon>
        <taxon>Pentapetalae</taxon>
        <taxon>rosids</taxon>
        <taxon>fabids</taxon>
        <taxon>Fabales</taxon>
        <taxon>Fabaceae</taxon>
        <taxon>Papilionoideae</taxon>
        <taxon>50 kb inversion clade</taxon>
        <taxon>NPAAA clade</taxon>
        <taxon>Hologalegina</taxon>
        <taxon>IRL clade</taxon>
        <taxon>Trifolieae</taxon>
        <taxon>Medicago</taxon>
    </lineage>
</organism>
<keyword evidence="6" id="KW-1185">Reference proteome</keyword>
<sequence length="145" mass="17301">MRRPTATKAKREQQAVDDQINNHHNRNNKEDENNLAECKHKKKLGSKKPKMRVTKPSEKFRFTFDWENTEDLYEDLNILYHNPDEARRLFGRGFRGRMDRCEQEKLAAKNFKEMHDQIKNKDDSIGGEAFNDLLILVFFRLEFGE</sequence>
<dbReference type="STRING" id="3880.G7JS91"/>
<dbReference type="eggNOG" id="KOG0333">
    <property type="taxonomic scope" value="Eukaryota"/>
</dbReference>
<dbReference type="HOGENOM" id="CLU_1789778_0_0_1"/>
<feature type="domain" description="PRP28/DDX23-like helical" evidence="3">
    <location>
        <begin position="62"/>
        <end position="122"/>
    </location>
</feature>
<evidence type="ECO:0000259" key="3">
    <source>
        <dbReference type="Pfam" id="PF25430"/>
    </source>
</evidence>
<evidence type="ECO:0000256" key="2">
    <source>
        <dbReference type="SAM" id="MobiDB-lite"/>
    </source>
</evidence>
<feature type="compositionally biased region" description="Basic residues" evidence="2">
    <location>
        <begin position="39"/>
        <end position="52"/>
    </location>
</feature>
<gene>
    <name evidence="4" type="ordered locus">MTR_4g019280</name>
</gene>
<name>G7JS91_MEDTR</name>
<reference evidence="4 6" key="1">
    <citation type="journal article" date="2011" name="Nature">
        <title>The Medicago genome provides insight into the evolution of rhizobial symbioses.</title>
        <authorList>
            <person name="Young N.D."/>
            <person name="Debelle F."/>
            <person name="Oldroyd G.E."/>
            <person name="Geurts R."/>
            <person name="Cannon S.B."/>
            <person name="Udvardi M.K."/>
            <person name="Benedito V.A."/>
            <person name="Mayer K.F."/>
            <person name="Gouzy J."/>
            <person name="Schoof H."/>
            <person name="Van de Peer Y."/>
            <person name="Proost S."/>
            <person name="Cook D.R."/>
            <person name="Meyers B.C."/>
            <person name="Spannagl M."/>
            <person name="Cheung F."/>
            <person name="De Mita S."/>
            <person name="Krishnakumar V."/>
            <person name="Gundlach H."/>
            <person name="Zhou S."/>
            <person name="Mudge J."/>
            <person name="Bharti A.K."/>
            <person name="Murray J.D."/>
            <person name="Naoumkina M.A."/>
            <person name="Rosen B."/>
            <person name="Silverstein K.A."/>
            <person name="Tang H."/>
            <person name="Rombauts S."/>
            <person name="Zhao P.X."/>
            <person name="Zhou P."/>
            <person name="Barbe V."/>
            <person name="Bardou P."/>
            <person name="Bechner M."/>
            <person name="Bellec A."/>
            <person name="Berger A."/>
            <person name="Berges H."/>
            <person name="Bidwell S."/>
            <person name="Bisseling T."/>
            <person name="Choisne N."/>
            <person name="Couloux A."/>
            <person name="Denny R."/>
            <person name="Deshpande S."/>
            <person name="Dai X."/>
            <person name="Doyle J.J."/>
            <person name="Dudez A.M."/>
            <person name="Farmer A.D."/>
            <person name="Fouteau S."/>
            <person name="Franken C."/>
            <person name="Gibelin C."/>
            <person name="Gish J."/>
            <person name="Goldstein S."/>
            <person name="Gonzalez A.J."/>
            <person name="Green P.J."/>
            <person name="Hallab A."/>
            <person name="Hartog M."/>
            <person name="Hua A."/>
            <person name="Humphray S.J."/>
            <person name="Jeong D.H."/>
            <person name="Jing Y."/>
            <person name="Jocker A."/>
            <person name="Kenton S.M."/>
            <person name="Kim D.J."/>
            <person name="Klee K."/>
            <person name="Lai H."/>
            <person name="Lang C."/>
            <person name="Lin S."/>
            <person name="Macmil S.L."/>
            <person name="Magdelenat G."/>
            <person name="Matthews L."/>
            <person name="McCorrison J."/>
            <person name="Monaghan E.L."/>
            <person name="Mun J.H."/>
            <person name="Najar F.Z."/>
            <person name="Nicholson C."/>
            <person name="Noirot C."/>
            <person name="O'Bleness M."/>
            <person name="Paule C.R."/>
            <person name="Poulain J."/>
            <person name="Prion F."/>
            <person name="Qin B."/>
            <person name="Qu C."/>
            <person name="Retzel E.F."/>
            <person name="Riddle C."/>
            <person name="Sallet E."/>
            <person name="Samain S."/>
            <person name="Samson N."/>
            <person name="Sanders I."/>
            <person name="Saurat O."/>
            <person name="Scarpelli C."/>
            <person name="Schiex T."/>
            <person name="Segurens B."/>
            <person name="Severin A.J."/>
            <person name="Sherrier D.J."/>
            <person name="Shi R."/>
            <person name="Sims S."/>
            <person name="Singer S.R."/>
            <person name="Sinharoy S."/>
            <person name="Sterck L."/>
            <person name="Viollet A."/>
            <person name="Wang B.B."/>
            <person name="Wang K."/>
            <person name="Wang M."/>
            <person name="Wang X."/>
            <person name="Warfsmann J."/>
            <person name="Weissenbach J."/>
            <person name="White D.D."/>
            <person name="White J.D."/>
            <person name="Wiley G.B."/>
            <person name="Wincker P."/>
            <person name="Xing Y."/>
            <person name="Yang L."/>
            <person name="Yao Z."/>
            <person name="Ying F."/>
            <person name="Zhai J."/>
            <person name="Zhou L."/>
            <person name="Zuber A."/>
            <person name="Denarie J."/>
            <person name="Dixon R.A."/>
            <person name="May G.D."/>
            <person name="Schwartz D.C."/>
            <person name="Rogers J."/>
            <person name="Quetier F."/>
            <person name="Town C.D."/>
            <person name="Roe B.A."/>
        </authorList>
    </citation>
    <scope>NUCLEOTIDE SEQUENCE [LARGE SCALE GENOMIC DNA]</scope>
    <source>
        <strain evidence="4">A17</strain>
        <strain evidence="5 6">cv. Jemalong A17</strain>
    </source>
</reference>
<evidence type="ECO:0000256" key="1">
    <source>
        <dbReference type="ARBA" id="ARBA00047984"/>
    </source>
</evidence>
<dbReference type="PaxDb" id="3880-AES87030"/>
<reference evidence="4 6" key="2">
    <citation type="journal article" date="2014" name="BMC Genomics">
        <title>An improved genome release (version Mt4.0) for the model legume Medicago truncatula.</title>
        <authorList>
            <person name="Tang H."/>
            <person name="Krishnakumar V."/>
            <person name="Bidwell S."/>
            <person name="Rosen B."/>
            <person name="Chan A."/>
            <person name="Zhou S."/>
            <person name="Gentzbittel L."/>
            <person name="Childs K.L."/>
            <person name="Yandell M."/>
            <person name="Gundlach H."/>
            <person name="Mayer K.F."/>
            <person name="Schwartz D.C."/>
            <person name="Town C.D."/>
        </authorList>
    </citation>
    <scope>GENOME REANNOTATION</scope>
    <source>
        <strain evidence="5 6">cv. Jemalong A17</strain>
    </source>
</reference>
<evidence type="ECO:0000313" key="5">
    <source>
        <dbReference type="EnsemblPlants" id="AES87030"/>
    </source>
</evidence>
<dbReference type="EMBL" id="CM001220">
    <property type="protein sequence ID" value="AES87030.1"/>
    <property type="molecule type" value="Genomic_DNA"/>
</dbReference>